<dbReference type="EC" id="2.1.2.1" evidence="7"/>
<comment type="pathway">
    <text evidence="7">Amino-acid biosynthesis; glycine biosynthesis; glycine from L-serine: step 1/1.</text>
</comment>
<protein>
    <recommendedName>
        <fullName evidence="7">Serine hydroxymethyltransferase</fullName>
        <shortName evidence="7">SHMT</shortName>
        <shortName evidence="7">Serine methylase</shortName>
        <ecNumber evidence="7">2.1.2.1</ecNumber>
    </recommendedName>
</protein>
<dbReference type="SUPFAM" id="SSF53383">
    <property type="entry name" value="PLP-dependent transferases"/>
    <property type="match status" value="1"/>
</dbReference>
<keyword evidence="3 7" id="KW-0554">One-carbon metabolism</keyword>
<comment type="cofactor">
    <cofactor evidence="1 7">
        <name>pyridoxal 5'-phosphate</name>
        <dbReference type="ChEBI" id="CHEBI:597326"/>
    </cofactor>
</comment>
<dbReference type="InterPro" id="IPR049943">
    <property type="entry name" value="Ser_HO-MeTrfase-like"/>
</dbReference>
<dbReference type="InterPro" id="IPR039429">
    <property type="entry name" value="SHMT-like_dom"/>
</dbReference>
<evidence type="ECO:0000256" key="1">
    <source>
        <dbReference type="ARBA" id="ARBA00001933"/>
    </source>
</evidence>
<dbReference type="GO" id="GO:0004372">
    <property type="term" value="F:glycine hydroxymethyltransferase activity"/>
    <property type="evidence" value="ECO:0007669"/>
    <property type="project" value="UniProtKB-EC"/>
</dbReference>
<keyword evidence="4 7" id="KW-0028">Amino-acid biosynthesis</keyword>
<dbReference type="PIRSF" id="PIRSF000412">
    <property type="entry name" value="SHMT"/>
    <property type="match status" value="1"/>
</dbReference>
<dbReference type="InterPro" id="IPR015421">
    <property type="entry name" value="PyrdxlP-dep_Trfase_major"/>
</dbReference>
<feature type="binding site" evidence="7">
    <location>
        <position position="240"/>
    </location>
    <ligand>
        <name>(6S)-5,6,7,8-tetrahydrofolate</name>
        <dbReference type="ChEBI" id="CHEBI:57453"/>
    </ligand>
</feature>
<dbReference type="Pfam" id="PF00464">
    <property type="entry name" value="SHMT"/>
    <property type="match status" value="1"/>
</dbReference>
<dbReference type="Gene3D" id="3.90.1150.10">
    <property type="entry name" value="Aspartate Aminotransferase, domain 1"/>
    <property type="match status" value="1"/>
</dbReference>
<feature type="binding site" evidence="7">
    <location>
        <position position="117"/>
    </location>
    <ligand>
        <name>(6S)-5,6,7,8-tetrahydrofolate</name>
        <dbReference type="ChEBI" id="CHEBI:57453"/>
    </ligand>
</feature>
<evidence type="ECO:0000256" key="2">
    <source>
        <dbReference type="ARBA" id="ARBA00006376"/>
    </source>
</evidence>
<reference evidence="10 11" key="1">
    <citation type="submission" date="2021-01" db="EMBL/GenBank/DDBJ databases">
        <title>Genomic Encyclopedia of Type Strains, Phase IV (KMG-IV): sequencing the most valuable type-strain genomes for metagenomic binning, comparative biology and taxonomic classification.</title>
        <authorList>
            <person name="Goeker M."/>
        </authorList>
    </citation>
    <scope>NUCLEOTIDE SEQUENCE [LARGE SCALE GENOMIC DNA]</scope>
    <source>
        <strain evidence="10 11">DSM 25540</strain>
    </source>
</reference>
<keyword evidence="8" id="KW-0175">Coiled coil</keyword>
<feature type="binding site" evidence="7">
    <location>
        <begin position="349"/>
        <end position="351"/>
    </location>
    <ligand>
        <name>(6S)-5,6,7,8-tetrahydrofolate</name>
        <dbReference type="ChEBI" id="CHEBI:57453"/>
    </ligand>
</feature>
<evidence type="ECO:0000256" key="5">
    <source>
        <dbReference type="ARBA" id="ARBA00022679"/>
    </source>
</evidence>
<dbReference type="EMBL" id="JAFBEC010000001">
    <property type="protein sequence ID" value="MBM7631440.1"/>
    <property type="molecule type" value="Genomic_DNA"/>
</dbReference>
<evidence type="ECO:0000313" key="11">
    <source>
        <dbReference type="Proteomes" id="UP000741863"/>
    </source>
</evidence>
<feature type="site" description="Plays an important role in substrate specificity" evidence="7">
    <location>
        <position position="225"/>
    </location>
</feature>
<comment type="subcellular location">
    <subcellularLocation>
        <location evidence="7">Cytoplasm</location>
    </subcellularLocation>
</comment>
<keyword evidence="11" id="KW-1185">Reference proteome</keyword>
<dbReference type="PANTHER" id="PTHR11680">
    <property type="entry name" value="SERINE HYDROXYMETHYLTRANSFERASE"/>
    <property type="match status" value="1"/>
</dbReference>
<dbReference type="RefSeq" id="WP_204695565.1">
    <property type="nucleotide sequence ID" value="NZ_JAFBEC010000001.1"/>
</dbReference>
<evidence type="ECO:0000256" key="8">
    <source>
        <dbReference type="SAM" id="Coils"/>
    </source>
</evidence>
<dbReference type="PROSITE" id="PS00096">
    <property type="entry name" value="SHMT"/>
    <property type="match status" value="1"/>
</dbReference>
<evidence type="ECO:0000256" key="7">
    <source>
        <dbReference type="HAMAP-Rule" id="MF_00051"/>
    </source>
</evidence>
<keyword evidence="5 7" id="KW-0808">Transferase</keyword>
<name>A0ABS2P7R8_9BACL</name>
<feature type="coiled-coil region" evidence="8">
    <location>
        <begin position="379"/>
        <end position="406"/>
    </location>
</feature>
<evidence type="ECO:0000256" key="4">
    <source>
        <dbReference type="ARBA" id="ARBA00022605"/>
    </source>
</evidence>
<feature type="domain" description="Serine hydroxymethyltransferase-like" evidence="9">
    <location>
        <begin position="5"/>
        <end position="380"/>
    </location>
</feature>
<gene>
    <name evidence="7" type="primary">glyA</name>
    <name evidence="10" type="ORF">JOD17_000531</name>
</gene>
<feature type="binding site" evidence="7">
    <location>
        <begin position="121"/>
        <end position="123"/>
    </location>
    <ligand>
        <name>(6S)-5,6,7,8-tetrahydrofolate</name>
        <dbReference type="ChEBI" id="CHEBI:57453"/>
    </ligand>
</feature>
<organism evidence="10 11">
    <name type="scientific">Geomicrobium sediminis</name>
    <dbReference type="NCBI Taxonomy" id="1347788"/>
    <lineage>
        <taxon>Bacteria</taxon>
        <taxon>Bacillati</taxon>
        <taxon>Bacillota</taxon>
        <taxon>Bacilli</taxon>
        <taxon>Bacillales</taxon>
        <taxon>Geomicrobium</taxon>
    </lineage>
</organism>
<dbReference type="Proteomes" id="UP000741863">
    <property type="component" value="Unassembled WGS sequence"/>
</dbReference>
<evidence type="ECO:0000256" key="6">
    <source>
        <dbReference type="ARBA" id="ARBA00022898"/>
    </source>
</evidence>
<comment type="subunit">
    <text evidence="7">Homodimer.</text>
</comment>
<accession>A0ABS2P7R8</accession>
<dbReference type="PANTHER" id="PTHR11680:SF35">
    <property type="entry name" value="SERINE HYDROXYMETHYLTRANSFERASE 1"/>
    <property type="match status" value="1"/>
</dbReference>
<evidence type="ECO:0000313" key="10">
    <source>
        <dbReference type="EMBL" id="MBM7631440.1"/>
    </source>
</evidence>
<dbReference type="InterPro" id="IPR001085">
    <property type="entry name" value="Ser_HO-MeTrfase"/>
</dbReference>
<dbReference type="Gene3D" id="3.40.640.10">
    <property type="entry name" value="Type I PLP-dependent aspartate aminotransferase-like (Major domain)"/>
    <property type="match status" value="1"/>
</dbReference>
<comment type="function">
    <text evidence="7">Catalyzes the reversible interconversion of serine and glycine with tetrahydrofolate (THF) serving as the one-carbon carrier. This reaction serves as the major source of one-carbon groups required for the biosynthesis of purines, thymidylate, methionine, and other important biomolecules. Also exhibits THF-independent aldolase activity toward beta-hydroxyamino acids, producing glycine and aldehydes, via a retro-aldol mechanism.</text>
</comment>
<dbReference type="NCBIfam" id="NF000586">
    <property type="entry name" value="PRK00011.1"/>
    <property type="match status" value="1"/>
</dbReference>
<dbReference type="HAMAP" id="MF_00051">
    <property type="entry name" value="SHMT"/>
    <property type="match status" value="1"/>
</dbReference>
<proteinExistence type="inferred from homology"/>
<dbReference type="CDD" id="cd00378">
    <property type="entry name" value="SHMT"/>
    <property type="match status" value="1"/>
</dbReference>
<dbReference type="InterPro" id="IPR019798">
    <property type="entry name" value="Ser_HO-MeTrfase_PLP_BS"/>
</dbReference>
<evidence type="ECO:0000256" key="3">
    <source>
        <dbReference type="ARBA" id="ARBA00022563"/>
    </source>
</evidence>
<dbReference type="InterPro" id="IPR015422">
    <property type="entry name" value="PyrdxlP-dep_Trfase_small"/>
</dbReference>
<evidence type="ECO:0000259" key="9">
    <source>
        <dbReference type="Pfam" id="PF00464"/>
    </source>
</evidence>
<sequence>MKHVASQDPAIFEAIQDELQRQREKIELIASENFVSEAVMEAQGSVLTNKYAEGYPGRRYYGGCEHVDVVEDLARDRVKEIFGGDHVNVQPHSGAQANMGVYFTILEHGDTVLGMNLSHGGHLTHGSPVNFSGVQYNFVEYGVTENDHRIDYDKVLELAKAHQPKLIVAGASAYPREIDFKRFREIADEVGAYLMVDMAHIAGLVATGLHNNPVPHSHFVTSTTHKTLRGPRGGLIICEEQFAKKVDKSIFPGLQGGPLMHVIAAKAVSFLEVLQPSFNDYAAQIIRNAKRLGESLQKEGINLVSGGTDNHLLLLDLTGLGLTGKVAEKALDDVGVTTNKNTIPFDPESPFVTSGIRIGTAAVTSRGFKEEDMDEIAAIIGLTLNNMEQEEKLAEARQRVKTLTSKFPMYE</sequence>
<dbReference type="InterPro" id="IPR015424">
    <property type="entry name" value="PyrdxlP-dep_Trfase"/>
</dbReference>
<feature type="modified residue" description="N6-(pyridoxal phosphate)lysine" evidence="7">
    <location>
        <position position="226"/>
    </location>
</feature>
<comment type="catalytic activity">
    <reaction evidence="7">
        <text>(6R)-5,10-methylene-5,6,7,8-tetrahydrofolate + glycine + H2O = (6S)-5,6,7,8-tetrahydrofolate + L-serine</text>
        <dbReference type="Rhea" id="RHEA:15481"/>
        <dbReference type="ChEBI" id="CHEBI:15377"/>
        <dbReference type="ChEBI" id="CHEBI:15636"/>
        <dbReference type="ChEBI" id="CHEBI:33384"/>
        <dbReference type="ChEBI" id="CHEBI:57305"/>
        <dbReference type="ChEBI" id="CHEBI:57453"/>
        <dbReference type="EC" id="2.1.2.1"/>
    </reaction>
</comment>
<comment type="caution">
    <text evidence="10">The sequence shown here is derived from an EMBL/GenBank/DDBJ whole genome shotgun (WGS) entry which is preliminary data.</text>
</comment>
<keyword evidence="6 7" id="KW-0663">Pyridoxal phosphate</keyword>
<keyword evidence="7" id="KW-0963">Cytoplasm</keyword>
<comment type="similarity">
    <text evidence="2 7">Belongs to the SHMT family.</text>
</comment>
<comment type="pathway">
    <text evidence="7">One-carbon metabolism; tetrahydrofolate interconversion.</text>
</comment>